<proteinExistence type="predicted"/>
<dbReference type="InterPro" id="IPR013096">
    <property type="entry name" value="Cupin_2"/>
</dbReference>
<dbReference type="Gene3D" id="2.60.120.10">
    <property type="entry name" value="Jelly Rolls"/>
    <property type="match status" value="1"/>
</dbReference>
<dbReference type="GO" id="GO:0016853">
    <property type="term" value="F:isomerase activity"/>
    <property type="evidence" value="ECO:0007669"/>
    <property type="project" value="UniProtKB-KW"/>
</dbReference>
<dbReference type="OrthoDB" id="5365817at2"/>
<organism evidence="2 3">
    <name type="scientific">Natronoflexus pectinivorans</name>
    <dbReference type="NCBI Taxonomy" id="682526"/>
    <lineage>
        <taxon>Bacteria</taxon>
        <taxon>Pseudomonadati</taxon>
        <taxon>Bacteroidota</taxon>
        <taxon>Bacteroidia</taxon>
        <taxon>Marinilabiliales</taxon>
        <taxon>Marinilabiliaceae</taxon>
        <taxon>Natronoflexus</taxon>
    </lineage>
</organism>
<dbReference type="RefSeq" id="WP_132435594.1">
    <property type="nucleotide sequence ID" value="NZ_SLWK01000024.1"/>
</dbReference>
<sequence>MKVKNIDEELSKVEIDSKTGIKVTLMSGDSNISVFAAEIAPKTKLNPHYHKIGIETYQVLEGCGMMKVGDYKDNRIHWTDSFEVKKGDCFTISSSLVHQIINNSDKILKTIFTCPSDHLGQDRYFVEDV</sequence>
<reference evidence="2 3" key="1">
    <citation type="submission" date="2019-03" db="EMBL/GenBank/DDBJ databases">
        <title>Genomic Encyclopedia of Type Strains, Phase IV (KMG-IV): sequencing the most valuable type-strain genomes for metagenomic binning, comparative biology and taxonomic classification.</title>
        <authorList>
            <person name="Goeker M."/>
        </authorList>
    </citation>
    <scope>NUCLEOTIDE SEQUENCE [LARGE SCALE GENOMIC DNA]</scope>
    <source>
        <strain evidence="2 3">DSM 24179</strain>
    </source>
</reference>
<protein>
    <submittedName>
        <fullName evidence="2">Mannose-6-phosphate isomerase-like protein (Cupin superfamily)</fullName>
    </submittedName>
</protein>
<name>A0A4R2G4J1_9BACT</name>
<feature type="domain" description="Cupin type-2" evidence="1">
    <location>
        <begin position="38"/>
        <end position="112"/>
    </location>
</feature>
<gene>
    <name evidence="2" type="ORF">EV194_1245</name>
</gene>
<dbReference type="InterPro" id="IPR014710">
    <property type="entry name" value="RmlC-like_jellyroll"/>
</dbReference>
<dbReference type="SUPFAM" id="SSF51182">
    <property type="entry name" value="RmlC-like cupins"/>
    <property type="match status" value="1"/>
</dbReference>
<dbReference type="Pfam" id="PF07883">
    <property type="entry name" value="Cupin_2"/>
    <property type="match status" value="1"/>
</dbReference>
<keyword evidence="3" id="KW-1185">Reference proteome</keyword>
<keyword evidence="2" id="KW-0413">Isomerase</keyword>
<evidence type="ECO:0000313" key="3">
    <source>
        <dbReference type="Proteomes" id="UP000295221"/>
    </source>
</evidence>
<comment type="caution">
    <text evidence="2">The sequence shown here is derived from an EMBL/GenBank/DDBJ whole genome shotgun (WGS) entry which is preliminary data.</text>
</comment>
<evidence type="ECO:0000259" key="1">
    <source>
        <dbReference type="Pfam" id="PF07883"/>
    </source>
</evidence>
<evidence type="ECO:0000313" key="2">
    <source>
        <dbReference type="EMBL" id="TCO02440.1"/>
    </source>
</evidence>
<dbReference type="EMBL" id="SLWK01000024">
    <property type="protein sequence ID" value="TCO02440.1"/>
    <property type="molecule type" value="Genomic_DNA"/>
</dbReference>
<dbReference type="InterPro" id="IPR011051">
    <property type="entry name" value="RmlC_Cupin_sf"/>
</dbReference>
<dbReference type="Proteomes" id="UP000295221">
    <property type="component" value="Unassembled WGS sequence"/>
</dbReference>
<accession>A0A4R2G4J1</accession>
<dbReference type="AlphaFoldDB" id="A0A4R2G4J1"/>